<dbReference type="NCBIfam" id="TIGR00971">
    <property type="entry name" value="3a0106s03"/>
    <property type="match status" value="1"/>
</dbReference>
<reference evidence="7" key="1">
    <citation type="submission" date="2023-09" db="EMBL/GenBank/DDBJ databases">
        <title>Paenibacillus sp. chi10 Genome sequencing and assembly.</title>
        <authorList>
            <person name="Kim I."/>
        </authorList>
    </citation>
    <scope>NUCLEOTIDE SEQUENCE [LARGE SCALE GENOMIC DNA]</scope>
    <source>
        <strain evidence="7">chi10</strain>
    </source>
</reference>
<keyword evidence="4" id="KW-0732">Signal</keyword>
<comment type="similarity">
    <text evidence="2">Belongs to the prokaryotic sulfate-binding protein family.</text>
</comment>
<evidence type="ECO:0000256" key="3">
    <source>
        <dbReference type="ARBA" id="ARBA00022448"/>
    </source>
</evidence>
<gene>
    <name evidence="6" type="ORF">RQP50_01850</name>
</gene>
<proteinExistence type="inferred from homology"/>
<evidence type="ECO:0000313" key="6">
    <source>
        <dbReference type="EMBL" id="MDT8974981.1"/>
    </source>
</evidence>
<accession>A0AAJ2JQN9</accession>
<dbReference type="PANTHER" id="PTHR30368">
    <property type="entry name" value="SULFATE-BINDING PROTEIN"/>
    <property type="match status" value="1"/>
</dbReference>
<keyword evidence="7" id="KW-1185">Reference proteome</keyword>
<dbReference type="InterPro" id="IPR005669">
    <property type="entry name" value="Thiosulph/SO4-bd"/>
</dbReference>
<comment type="caution">
    <text evidence="6">The sequence shown here is derived from an EMBL/GenBank/DDBJ whole genome shotgun (WGS) entry which is preliminary data.</text>
</comment>
<evidence type="ECO:0000256" key="5">
    <source>
        <dbReference type="ARBA" id="ARBA00022764"/>
    </source>
</evidence>
<dbReference type="SUPFAM" id="SSF53850">
    <property type="entry name" value="Periplasmic binding protein-like II"/>
    <property type="match status" value="1"/>
</dbReference>
<dbReference type="Proteomes" id="UP001250538">
    <property type="component" value="Unassembled WGS sequence"/>
</dbReference>
<sequence>MRTSKSWIKTRDRLTAMMAVLILSLLVVLPGCSSESASQDGNGTERTLAMKQISASDKDTVTIVIGAYSVVKDALGRILPQFAADWEAKTGKKVVFQESYEASGTQARAIAGGMEADVALLAMEGDIDKLERAKLINSDWKQQDAYQGMVTRSVAVIGTRKGNPLGIRDWTDLTREGVNVLYPNPKTSGGAQWDINAIYGAGLKMAAEQGKDGPPFAKQLLMRVHHNVLSMDKSGRASMAAFEYGVGDAIVTYENEILSRKREGVPYEMVLPKHTILIENPVVVVRKYARKHQVEEAAEALVDYLREPKAQRMFAEAGFRPVNEQVANETIEIYPVPDGLFYIDDMGGWDEVREKLYSSRGIWYQVLAGIE</sequence>
<protein>
    <submittedName>
        <fullName evidence="6">Sulfate ABC transporter substrate-binding protein</fullName>
    </submittedName>
</protein>
<dbReference type="PANTHER" id="PTHR30368:SF2">
    <property type="entry name" value="SULFATE-BINDING PROTEIN"/>
    <property type="match status" value="1"/>
</dbReference>
<dbReference type="AlphaFoldDB" id="A0AAJ2JQN9"/>
<dbReference type="EMBL" id="JAVYAA010000001">
    <property type="protein sequence ID" value="MDT8974981.1"/>
    <property type="molecule type" value="Genomic_DNA"/>
</dbReference>
<comment type="subcellular location">
    <subcellularLocation>
        <location evidence="1">Periplasm</location>
    </subcellularLocation>
</comment>
<name>A0AAJ2JQN9_9BACL</name>
<evidence type="ECO:0000313" key="7">
    <source>
        <dbReference type="Proteomes" id="UP001250538"/>
    </source>
</evidence>
<evidence type="ECO:0000256" key="4">
    <source>
        <dbReference type="ARBA" id="ARBA00022729"/>
    </source>
</evidence>
<keyword evidence="5" id="KW-0574">Periplasm</keyword>
<dbReference type="GO" id="GO:0042597">
    <property type="term" value="C:periplasmic space"/>
    <property type="evidence" value="ECO:0007669"/>
    <property type="project" value="UniProtKB-SubCell"/>
</dbReference>
<keyword evidence="3" id="KW-0813">Transport</keyword>
<evidence type="ECO:0000256" key="2">
    <source>
        <dbReference type="ARBA" id="ARBA00006099"/>
    </source>
</evidence>
<dbReference type="Pfam" id="PF13531">
    <property type="entry name" value="SBP_bac_11"/>
    <property type="match status" value="1"/>
</dbReference>
<dbReference type="Gene3D" id="3.40.190.10">
    <property type="entry name" value="Periplasmic binding protein-like II"/>
    <property type="match status" value="2"/>
</dbReference>
<dbReference type="RefSeq" id="WP_315744530.1">
    <property type="nucleotide sequence ID" value="NZ_JAVYAA010000001.1"/>
</dbReference>
<dbReference type="GO" id="GO:1902358">
    <property type="term" value="P:sulfate transmembrane transport"/>
    <property type="evidence" value="ECO:0007669"/>
    <property type="project" value="InterPro"/>
</dbReference>
<dbReference type="GO" id="GO:0140104">
    <property type="term" value="F:molecular carrier activity"/>
    <property type="evidence" value="ECO:0007669"/>
    <property type="project" value="InterPro"/>
</dbReference>
<evidence type="ECO:0000256" key="1">
    <source>
        <dbReference type="ARBA" id="ARBA00004418"/>
    </source>
</evidence>
<organism evidence="6 7">
    <name type="scientific">Paenibacillus suaedae</name>
    <dbReference type="NCBI Taxonomy" id="3077233"/>
    <lineage>
        <taxon>Bacteria</taxon>
        <taxon>Bacillati</taxon>
        <taxon>Bacillota</taxon>
        <taxon>Bacilli</taxon>
        <taxon>Bacillales</taxon>
        <taxon>Paenibacillaceae</taxon>
        <taxon>Paenibacillus</taxon>
    </lineage>
</organism>